<dbReference type="CDD" id="cd06454">
    <property type="entry name" value="KBL_like"/>
    <property type="match status" value="1"/>
</dbReference>
<dbReference type="GO" id="GO:0008483">
    <property type="term" value="F:transaminase activity"/>
    <property type="evidence" value="ECO:0007669"/>
    <property type="project" value="UniProtKB-KW"/>
</dbReference>
<dbReference type="InterPro" id="IPR050087">
    <property type="entry name" value="AON_synthase_class-II"/>
</dbReference>
<sequence length="410" mass="45237">MLTRNRSFLYENSFLRKKLGLYNWLHKTDNLKVAPRTCKIGDNATVIASIDNNSNNRELIHLGSYNYSGLSGNHEVIAAAQESLNDYGTSTSGVRLLNGTTDLHIQLEDKVAEFLGTEASAAFSSGYDANTATLSTLISPEDIVFSDQLNHKSINEGLQLSGAVVKRYKHNDMEHLKFRLQSYPREQRKFIVTDGVFSMDGDICKLPQLIDLAETYHAFLIIDDAHAIGSIGTCGRGTASYYGDLASHVDIITGSFSKGIPAIGGYVAGSLEAINLIKYASGPFIFSASLPVPIVSAILKSIEILESRPEIQEDLNRKTNYFRQTLQQLSFDTMNSETPIVPILIKDQQLTFEFVKLLHLNGIFVNPVCYPAVSANANRIRTNISTALSYQQLDTAISAFEKIGKQLKII</sequence>
<dbReference type="Pfam" id="PF00155">
    <property type="entry name" value="Aminotran_1_2"/>
    <property type="match status" value="1"/>
</dbReference>
<dbReference type="EMBL" id="JAPMOU010000050">
    <property type="protein sequence ID" value="MDE1465063.1"/>
    <property type="molecule type" value="Genomic_DNA"/>
</dbReference>
<keyword evidence="2" id="KW-0808">Transferase</keyword>
<dbReference type="Gene3D" id="3.90.1150.10">
    <property type="entry name" value="Aspartate Aminotransferase, domain 1"/>
    <property type="match status" value="1"/>
</dbReference>
<dbReference type="PANTHER" id="PTHR13693">
    <property type="entry name" value="CLASS II AMINOTRANSFERASE/8-AMINO-7-OXONONANOATE SYNTHASE"/>
    <property type="match status" value="1"/>
</dbReference>
<evidence type="ECO:0000313" key="4">
    <source>
        <dbReference type="EMBL" id="MDE1465063.1"/>
    </source>
</evidence>
<dbReference type="Gene3D" id="3.40.640.10">
    <property type="entry name" value="Type I PLP-dependent aspartate aminotransferase-like (Major domain)"/>
    <property type="match status" value="1"/>
</dbReference>
<dbReference type="InterPro" id="IPR015422">
    <property type="entry name" value="PyrdxlP-dep_Trfase_small"/>
</dbReference>
<keyword evidence="5" id="KW-1185">Reference proteome</keyword>
<comment type="cofactor">
    <cofactor evidence="1">
        <name>pyridoxal 5'-phosphate</name>
        <dbReference type="ChEBI" id="CHEBI:597326"/>
    </cofactor>
</comment>
<keyword evidence="4" id="KW-0032">Aminotransferase</keyword>
<evidence type="ECO:0000259" key="3">
    <source>
        <dbReference type="Pfam" id="PF00155"/>
    </source>
</evidence>
<dbReference type="InterPro" id="IPR015421">
    <property type="entry name" value="PyrdxlP-dep_Trfase_major"/>
</dbReference>
<evidence type="ECO:0000256" key="1">
    <source>
        <dbReference type="ARBA" id="ARBA00001933"/>
    </source>
</evidence>
<proteinExistence type="predicted"/>
<evidence type="ECO:0000313" key="5">
    <source>
        <dbReference type="Proteomes" id="UP001528823"/>
    </source>
</evidence>
<evidence type="ECO:0000256" key="2">
    <source>
        <dbReference type="ARBA" id="ARBA00022679"/>
    </source>
</evidence>
<dbReference type="SUPFAM" id="SSF53383">
    <property type="entry name" value="PLP-dependent transferases"/>
    <property type="match status" value="1"/>
</dbReference>
<protein>
    <submittedName>
        <fullName evidence="4">Aminotransferase class I/II-fold pyridoxal phosphate-dependent enzyme</fullName>
    </submittedName>
</protein>
<dbReference type="InterPro" id="IPR004839">
    <property type="entry name" value="Aminotransferase_I/II_large"/>
</dbReference>
<gene>
    <name evidence="4" type="ORF">ORQ98_24175</name>
</gene>
<comment type="caution">
    <text evidence="4">The sequence shown here is derived from an EMBL/GenBank/DDBJ whole genome shotgun (WGS) entry which is preliminary data.</text>
</comment>
<dbReference type="InterPro" id="IPR015424">
    <property type="entry name" value="PyrdxlP-dep_Trfase"/>
</dbReference>
<reference evidence="4 5" key="1">
    <citation type="submission" date="2022-11" db="EMBL/GenBank/DDBJ databases">
        <title>Spartinivicinus poritis sp. nov., isolated from scleractinian coral Porites lutea.</title>
        <authorList>
            <person name="Zhang G."/>
            <person name="Cai L."/>
            <person name="Wei Q."/>
        </authorList>
    </citation>
    <scope>NUCLEOTIDE SEQUENCE [LARGE SCALE GENOMIC DNA]</scope>
    <source>
        <strain evidence="4 5">A2-2</strain>
    </source>
</reference>
<dbReference type="Proteomes" id="UP001528823">
    <property type="component" value="Unassembled WGS sequence"/>
</dbReference>
<dbReference type="RefSeq" id="WP_274691374.1">
    <property type="nucleotide sequence ID" value="NZ_JAPMOU010000050.1"/>
</dbReference>
<accession>A0ABT5UF93</accession>
<organism evidence="4 5">
    <name type="scientific">Spartinivicinus poritis</name>
    <dbReference type="NCBI Taxonomy" id="2994640"/>
    <lineage>
        <taxon>Bacteria</taxon>
        <taxon>Pseudomonadati</taxon>
        <taxon>Pseudomonadota</taxon>
        <taxon>Gammaproteobacteria</taxon>
        <taxon>Oceanospirillales</taxon>
        <taxon>Zooshikellaceae</taxon>
        <taxon>Spartinivicinus</taxon>
    </lineage>
</organism>
<feature type="domain" description="Aminotransferase class I/classII large" evidence="3">
    <location>
        <begin position="58"/>
        <end position="399"/>
    </location>
</feature>
<name>A0ABT5UF93_9GAMM</name>